<dbReference type="VEuPathDB" id="VectorBase:RSAN_036767"/>
<organism evidence="1 2">
    <name type="scientific">Rhipicephalus sanguineus</name>
    <name type="common">Brown dog tick</name>
    <name type="synonym">Ixodes sanguineus</name>
    <dbReference type="NCBI Taxonomy" id="34632"/>
    <lineage>
        <taxon>Eukaryota</taxon>
        <taxon>Metazoa</taxon>
        <taxon>Ecdysozoa</taxon>
        <taxon>Arthropoda</taxon>
        <taxon>Chelicerata</taxon>
        <taxon>Arachnida</taxon>
        <taxon>Acari</taxon>
        <taxon>Parasitiformes</taxon>
        <taxon>Ixodida</taxon>
        <taxon>Ixodoidea</taxon>
        <taxon>Ixodidae</taxon>
        <taxon>Rhipicephalinae</taxon>
        <taxon>Rhipicephalus</taxon>
        <taxon>Rhipicephalus</taxon>
    </lineage>
</organism>
<gene>
    <name evidence="1" type="ORF">HPB52_023483</name>
</gene>
<proteinExistence type="predicted"/>
<sequence>MSCEIGVATKVAHVYENNEDKVAEKPMNFSDVSLPQFVNCLDLIGIMIADRPIKASRYRSLTLGSIRPLKYIKGEPNKLRHLKPSRFMLEGATSHCQKMLAHRDTVCACVAVQNSSSLVANN</sequence>
<evidence type="ECO:0000313" key="1">
    <source>
        <dbReference type="EMBL" id="KAH7984654.1"/>
    </source>
</evidence>
<evidence type="ECO:0000313" key="2">
    <source>
        <dbReference type="Proteomes" id="UP000821837"/>
    </source>
</evidence>
<dbReference type="Proteomes" id="UP000821837">
    <property type="component" value="Chromosome 1"/>
</dbReference>
<keyword evidence="2" id="KW-1185">Reference proteome</keyword>
<accession>A0A9D4TBY0</accession>
<comment type="caution">
    <text evidence="1">The sequence shown here is derived from an EMBL/GenBank/DDBJ whole genome shotgun (WGS) entry which is preliminary data.</text>
</comment>
<reference evidence="1" key="2">
    <citation type="submission" date="2021-09" db="EMBL/GenBank/DDBJ databases">
        <authorList>
            <person name="Jia N."/>
            <person name="Wang J."/>
            <person name="Shi W."/>
            <person name="Du L."/>
            <person name="Sun Y."/>
            <person name="Zhan W."/>
            <person name="Jiang J."/>
            <person name="Wang Q."/>
            <person name="Zhang B."/>
            <person name="Ji P."/>
            <person name="Sakyi L.B."/>
            <person name="Cui X."/>
            <person name="Yuan T."/>
            <person name="Jiang B."/>
            <person name="Yang W."/>
            <person name="Lam T.T.-Y."/>
            <person name="Chang Q."/>
            <person name="Ding S."/>
            <person name="Wang X."/>
            <person name="Zhu J."/>
            <person name="Ruan X."/>
            <person name="Zhao L."/>
            <person name="Wei J."/>
            <person name="Que T."/>
            <person name="Du C."/>
            <person name="Cheng J."/>
            <person name="Dai P."/>
            <person name="Han X."/>
            <person name="Huang E."/>
            <person name="Gao Y."/>
            <person name="Liu J."/>
            <person name="Shao H."/>
            <person name="Ye R."/>
            <person name="Li L."/>
            <person name="Wei W."/>
            <person name="Wang X."/>
            <person name="Wang C."/>
            <person name="Huo Q."/>
            <person name="Li W."/>
            <person name="Guo W."/>
            <person name="Chen H."/>
            <person name="Chen S."/>
            <person name="Zhou L."/>
            <person name="Zhou L."/>
            <person name="Ni X."/>
            <person name="Tian J."/>
            <person name="Zhou Y."/>
            <person name="Sheng Y."/>
            <person name="Liu T."/>
            <person name="Pan Y."/>
            <person name="Xia L."/>
            <person name="Li J."/>
            <person name="Zhao F."/>
            <person name="Cao W."/>
        </authorList>
    </citation>
    <scope>NUCLEOTIDE SEQUENCE</scope>
    <source>
        <strain evidence="1">Rsan-2018</strain>
        <tissue evidence="1">Larvae</tissue>
    </source>
</reference>
<dbReference type="EMBL" id="JABSTV010001245">
    <property type="protein sequence ID" value="KAH7984654.1"/>
    <property type="molecule type" value="Genomic_DNA"/>
</dbReference>
<name>A0A9D4TBY0_RHISA</name>
<dbReference type="AlphaFoldDB" id="A0A9D4TBY0"/>
<reference evidence="1" key="1">
    <citation type="journal article" date="2020" name="Cell">
        <title>Large-Scale Comparative Analyses of Tick Genomes Elucidate Their Genetic Diversity and Vector Capacities.</title>
        <authorList>
            <consortium name="Tick Genome and Microbiome Consortium (TIGMIC)"/>
            <person name="Jia N."/>
            <person name="Wang J."/>
            <person name="Shi W."/>
            <person name="Du L."/>
            <person name="Sun Y."/>
            <person name="Zhan W."/>
            <person name="Jiang J.F."/>
            <person name="Wang Q."/>
            <person name="Zhang B."/>
            <person name="Ji P."/>
            <person name="Bell-Sakyi L."/>
            <person name="Cui X.M."/>
            <person name="Yuan T.T."/>
            <person name="Jiang B.G."/>
            <person name="Yang W.F."/>
            <person name="Lam T.T."/>
            <person name="Chang Q.C."/>
            <person name="Ding S.J."/>
            <person name="Wang X.J."/>
            <person name="Zhu J.G."/>
            <person name="Ruan X.D."/>
            <person name="Zhao L."/>
            <person name="Wei J.T."/>
            <person name="Ye R.Z."/>
            <person name="Que T.C."/>
            <person name="Du C.H."/>
            <person name="Zhou Y.H."/>
            <person name="Cheng J.X."/>
            <person name="Dai P.F."/>
            <person name="Guo W.B."/>
            <person name="Han X.H."/>
            <person name="Huang E.J."/>
            <person name="Li L.F."/>
            <person name="Wei W."/>
            <person name="Gao Y.C."/>
            <person name="Liu J.Z."/>
            <person name="Shao H.Z."/>
            <person name="Wang X."/>
            <person name="Wang C.C."/>
            <person name="Yang T.C."/>
            <person name="Huo Q.B."/>
            <person name="Li W."/>
            <person name="Chen H.Y."/>
            <person name="Chen S.E."/>
            <person name="Zhou L.G."/>
            <person name="Ni X.B."/>
            <person name="Tian J.H."/>
            <person name="Sheng Y."/>
            <person name="Liu T."/>
            <person name="Pan Y.S."/>
            <person name="Xia L.Y."/>
            <person name="Li J."/>
            <person name="Zhao F."/>
            <person name="Cao W.C."/>
        </authorList>
    </citation>
    <scope>NUCLEOTIDE SEQUENCE</scope>
    <source>
        <strain evidence="1">Rsan-2018</strain>
    </source>
</reference>
<protein>
    <submittedName>
        <fullName evidence="1">Uncharacterized protein</fullName>
    </submittedName>
</protein>